<comment type="subcellular location">
    <subcellularLocation>
        <location evidence="1">Periplasm</location>
    </subcellularLocation>
</comment>
<dbReference type="PROSITE" id="PS51318">
    <property type="entry name" value="TAT"/>
    <property type="match status" value="1"/>
</dbReference>
<proteinExistence type="inferred from homology"/>
<keyword evidence="8" id="KW-1185">Reference proteome</keyword>
<feature type="signal peptide" evidence="6">
    <location>
        <begin position="1"/>
        <end position="31"/>
    </location>
</feature>
<evidence type="ECO:0000256" key="1">
    <source>
        <dbReference type="ARBA" id="ARBA00004418"/>
    </source>
</evidence>
<dbReference type="InterPro" id="IPR006059">
    <property type="entry name" value="SBP"/>
</dbReference>
<dbReference type="EMBL" id="BSOW01000033">
    <property type="protein sequence ID" value="GLR90404.1"/>
    <property type="molecule type" value="Genomic_DNA"/>
</dbReference>
<evidence type="ECO:0000256" key="4">
    <source>
        <dbReference type="ARBA" id="ARBA00022729"/>
    </source>
</evidence>
<evidence type="ECO:0000256" key="3">
    <source>
        <dbReference type="ARBA" id="ARBA00022448"/>
    </source>
</evidence>
<evidence type="ECO:0000256" key="5">
    <source>
        <dbReference type="ARBA" id="ARBA00022764"/>
    </source>
</evidence>
<keyword evidence="5" id="KW-0574">Periplasm</keyword>
<dbReference type="SUPFAM" id="SSF53850">
    <property type="entry name" value="Periplasmic binding protein-like II"/>
    <property type="match status" value="1"/>
</dbReference>
<dbReference type="Pfam" id="PF13416">
    <property type="entry name" value="SBP_bac_8"/>
    <property type="match status" value="1"/>
</dbReference>
<evidence type="ECO:0000256" key="6">
    <source>
        <dbReference type="SAM" id="SignalP"/>
    </source>
</evidence>
<dbReference type="Gene3D" id="3.40.190.10">
    <property type="entry name" value="Periplasmic binding protein-like II"/>
    <property type="match status" value="2"/>
</dbReference>
<organism evidence="7 8">
    <name type="scientific">Bradyrhizobium iriomotense</name>
    <dbReference type="NCBI Taxonomy" id="441950"/>
    <lineage>
        <taxon>Bacteria</taxon>
        <taxon>Pseudomonadati</taxon>
        <taxon>Pseudomonadota</taxon>
        <taxon>Alphaproteobacteria</taxon>
        <taxon>Hyphomicrobiales</taxon>
        <taxon>Nitrobacteraceae</taxon>
        <taxon>Bradyrhizobium</taxon>
    </lineage>
</organism>
<protein>
    <submittedName>
        <fullName evidence="7">ABC transporter substrate-binding protein</fullName>
    </submittedName>
</protein>
<accession>A0ABQ6B7L1</accession>
<evidence type="ECO:0000313" key="8">
    <source>
        <dbReference type="Proteomes" id="UP001156905"/>
    </source>
</evidence>
<dbReference type="PANTHER" id="PTHR30006">
    <property type="entry name" value="THIAMINE-BINDING PERIPLASMIC PROTEIN-RELATED"/>
    <property type="match status" value="1"/>
</dbReference>
<name>A0ABQ6B7L1_9BRAD</name>
<gene>
    <name evidence="7" type="ORF">GCM10007857_71190</name>
</gene>
<feature type="chain" id="PRO_5045359423" evidence="6">
    <location>
        <begin position="32"/>
        <end position="350"/>
    </location>
</feature>
<keyword evidence="4 6" id="KW-0732">Signal</keyword>
<dbReference type="Proteomes" id="UP001156905">
    <property type="component" value="Unassembled WGS sequence"/>
</dbReference>
<sequence length="350" mass="38459">MSISKKLSRRTFLAASSAAVLAPAVITRAHAQAKSITITSYGGTFQEMLVKTVVTPFTEETGIKVNIVPRPDIAKLKAQALTGRVDIDVLMTVDEDAALGSKLGLWDKVDLGVLDVADMALPPQKEYVTSSSFVGGIAWDPEKYGSTAHPKTFAEYFDVRKFPGRRTLPNRPNETLEAALLADGVLPKDMYPLDVDRAFKVLDRVKSSIAAWVTATPQTISLLQTQEVDFSYSYANRVKATNAPGGGKPLAFSFEQNLLGTEKLIIPKGAPNKEGGMKYIEYFLRPDVVARLCNAAFIAPNSKKAISLLDPELRKWTPDITNPKSMFVDGAYWTDNLEPVSRRFKEWVIS</sequence>
<dbReference type="CDD" id="cd13589">
    <property type="entry name" value="PBP2_polyamine_RpCGA009"/>
    <property type="match status" value="1"/>
</dbReference>
<evidence type="ECO:0000256" key="2">
    <source>
        <dbReference type="ARBA" id="ARBA00008520"/>
    </source>
</evidence>
<evidence type="ECO:0000313" key="7">
    <source>
        <dbReference type="EMBL" id="GLR90404.1"/>
    </source>
</evidence>
<comment type="similarity">
    <text evidence="2">Belongs to the bacterial solute-binding protein 1 family.</text>
</comment>
<dbReference type="InterPro" id="IPR006311">
    <property type="entry name" value="TAT_signal"/>
</dbReference>
<reference evidence="8" key="1">
    <citation type="journal article" date="2019" name="Int. J. Syst. Evol. Microbiol.">
        <title>The Global Catalogue of Microorganisms (GCM) 10K type strain sequencing project: providing services to taxonomists for standard genome sequencing and annotation.</title>
        <authorList>
            <consortium name="The Broad Institute Genomics Platform"/>
            <consortium name="The Broad Institute Genome Sequencing Center for Infectious Disease"/>
            <person name="Wu L."/>
            <person name="Ma J."/>
        </authorList>
    </citation>
    <scope>NUCLEOTIDE SEQUENCE [LARGE SCALE GENOMIC DNA]</scope>
    <source>
        <strain evidence="8">NBRC 102520</strain>
    </source>
</reference>
<dbReference type="RefSeq" id="WP_284273259.1">
    <property type="nucleotide sequence ID" value="NZ_BSOW01000033.1"/>
</dbReference>
<dbReference type="PANTHER" id="PTHR30006:SF3">
    <property type="entry name" value="THIAMINE-BINDING PERIPLASMIC PROTEIN"/>
    <property type="match status" value="1"/>
</dbReference>
<keyword evidence="3" id="KW-0813">Transport</keyword>
<comment type="caution">
    <text evidence="7">The sequence shown here is derived from an EMBL/GenBank/DDBJ whole genome shotgun (WGS) entry which is preliminary data.</text>
</comment>